<dbReference type="AlphaFoldDB" id="A0A972FVD3"/>
<dbReference type="InterPro" id="IPR044922">
    <property type="entry name" value="DUF2063_N_sf"/>
</dbReference>
<feature type="domain" description="Putative DNA-binding" evidence="1">
    <location>
        <begin position="15"/>
        <end position="113"/>
    </location>
</feature>
<comment type="caution">
    <text evidence="2">The sequence shown here is derived from an EMBL/GenBank/DDBJ whole genome shotgun (WGS) entry which is preliminary data.</text>
</comment>
<dbReference type="InterPro" id="IPR018640">
    <property type="entry name" value="DUF2063"/>
</dbReference>
<reference evidence="2" key="1">
    <citation type="submission" date="2020-04" db="EMBL/GenBank/DDBJ databases">
        <title>Description of Shewanella salipaludis sp. nov., isolated from a salt marsh.</title>
        <authorList>
            <person name="Park S."/>
            <person name="Yoon J.-H."/>
        </authorList>
    </citation>
    <scope>NUCLEOTIDE SEQUENCE</scope>
    <source>
        <strain evidence="2">SHSM-M6</strain>
    </source>
</reference>
<sequence length="278" mass="31211">MSKDQQQADKGRLHQLQQDFMAYLLQGEPGPALADRLKRQIRDQGGISLDTRIGIYANAYRVRLTEVLETDHPNLALYLGDDLWNTLTSAFIQARPSQFRSLRDFGDALPDFLRQHPQFNQDPILADIAAFERRLLNAFDAPEQPRAAFEQLQGLAPALWPGCRLRFHPSVQLFKCHSNAVESWQALKQGQAPAAADYSAQRAWLLWRGESRLTEFISLAPYQLALLEGFLAGEDFATQCAAMLAYVDADQAPVTVLQSLQAWFSMGLIARLDPGRQG</sequence>
<proteinExistence type="predicted"/>
<evidence type="ECO:0000259" key="1">
    <source>
        <dbReference type="Pfam" id="PF09836"/>
    </source>
</evidence>
<keyword evidence="3" id="KW-1185">Reference proteome</keyword>
<dbReference type="EMBL" id="JAAXYH010000008">
    <property type="protein sequence ID" value="NMH65974.1"/>
    <property type="molecule type" value="Genomic_DNA"/>
</dbReference>
<dbReference type="Gene3D" id="1.10.150.690">
    <property type="entry name" value="DUF2063"/>
    <property type="match status" value="1"/>
</dbReference>
<evidence type="ECO:0000313" key="2">
    <source>
        <dbReference type="EMBL" id="NMH65974.1"/>
    </source>
</evidence>
<gene>
    <name evidence="2" type="ORF">HC757_12470</name>
</gene>
<dbReference type="RefSeq" id="WP_169564698.1">
    <property type="nucleotide sequence ID" value="NZ_JAAXYH010000008.1"/>
</dbReference>
<dbReference type="Pfam" id="PF09836">
    <property type="entry name" value="DUF2063"/>
    <property type="match status" value="1"/>
</dbReference>
<evidence type="ECO:0000313" key="3">
    <source>
        <dbReference type="Proteomes" id="UP000737113"/>
    </source>
</evidence>
<name>A0A972FVD3_9GAMM</name>
<protein>
    <submittedName>
        <fullName evidence="2">DUF2063 domain-containing protein</fullName>
    </submittedName>
</protein>
<accession>A0A972FVD3</accession>
<dbReference type="Proteomes" id="UP000737113">
    <property type="component" value="Unassembled WGS sequence"/>
</dbReference>
<organism evidence="2 3">
    <name type="scientific">Shewanella salipaludis</name>
    <dbReference type="NCBI Taxonomy" id="2723052"/>
    <lineage>
        <taxon>Bacteria</taxon>
        <taxon>Pseudomonadati</taxon>
        <taxon>Pseudomonadota</taxon>
        <taxon>Gammaproteobacteria</taxon>
        <taxon>Alteromonadales</taxon>
        <taxon>Shewanellaceae</taxon>
        <taxon>Shewanella</taxon>
    </lineage>
</organism>